<dbReference type="InterPro" id="IPR019538">
    <property type="entry name" value="PSMD5"/>
</dbReference>
<keyword evidence="2" id="KW-1185">Reference proteome</keyword>
<dbReference type="Gene3D" id="1.25.10.10">
    <property type="entry name" value="Leucine-rich Repeat Variant"/>
    <property type="match status" value="1"/>
</dbReference>
<dbReference type="SUPFAM" id="SSF48371">
    <property type="entry name" value="ARM repeat"/>
    <property type="match status" value="1"/>
</dbReference>
<proteinExistence type="predicted"/>
<evidence type="ECO:0000313" key="2">
    <source>
        <dbReference type="Proteomes" id="UP000318582"/>
    </source>
</evidence>
<evidence type="ECO:0000313" key="1">
    <source>
        <dbReference type="EMBL" id="TPX59433.1"/>
    </source>
</evidence>
<dbReference type="InterPro" id="IPR011989">
    <property type="entry name" value="ARM-like"/>
</dbReference>
<evidence type="ECO:0008006" key="3">
    <source>
        <dbReference type="Google" id="ProtNLM"/>
    </source>
</evidence>
<dbReference type="GO" id="GO:0005829">
    <property type="term" value="C:cytosol"/>
    <property type="evidence" value="ECO:0007669"/>
    <property type="project" value="TreeGrafter"/>
</dbReference>
<dbReference type="Proteomes" id="UP000318582">
    <property type="component" value="Unassembled WGS sequence"/>
</dbReference>
<protein>
    <recommendedName>
        <fullName evidence="3">26S proteasome non-ATPase regulatory subunit 5</fullName>
    </recommendedName>
</protein>
<reference evidence="1 2" key="1">
    <citation type="journal article" date="2019" name="Sci. Rep.">
        <title>Comparative genomics of chytrid fungi reveal insights into the obligate biotrophic and pathogenic lifestyle of Synchytrium endobioticum.</title>
        <authorList>
            <person name="van de Vossenberg B.T.L.H."/>
            <person name="Warris S."/>
            <person name="Nguyen H.D.T."/>
            <person name="van Gent-Pelzer M.P.E."/>
            <person name="Joly D.L."/>
            <person name="van de Geest H.C."/>
            <person name="Bonants P.J.M."/>
            <person name="Smith D.S."/>
            <person name="Levesque C.A."/>
            <person name="van der Lee T.A.J."/>
        </authorList>
    </citation>
    <scope>NUCLEOTIDE SEQUENCE [LARGE SCALE GENOMIC DNA]</scope>
    <source>
        <strain evidence="1 2">CBS 809.83</strain>
    </source>
</reference>
<dbReference type="STRING" id="109895.A0A507E5T1"/>
<comment type="caution">
    <text evidence="1">The sequence shown here is derived from an EMBL/GenBank/DDBJ whole genome shotgun (WGS) entry which is preliminary data.</text>
</comment>
<sequence length="532" mass="57979">MPSLTGANASGSSQTEQAPNDLRNALDLIVNANNVDSQNFGLALQAVNLALEGKTPTDITAFETQYQISPGTFLALLPSIDTSAASEDEDVHVGTITRIVKKLLARYSFDEIRAVYAEMIMQGLAHPSPHLRDLALFVLEKALVEDLIQSEFFLPLIGCLSSESTSVGQRVEDVLFQIAHPLPGVEALFSAEAMSILTELLEESGTVKFRVYDLIIRVSAISPNHLRLCQESELLKSLIADLDDKADILRRLNVVQVFTTLAETDEGFQLLDNSGIIAQLVGIVSEDAHDDIGGILLVSAIIKFFGHVAAKTPETFIAASVKHSILEAMTKQLEGEREDVRMPIVIAIGNIGATSAGLRVLVTQKTLLDAFLDMCRRAAGDAKVYIMESASCLIGAGAPQPGDIGEQLSDVAHGIFRAVAGQHHAVQALLRYARSAFLEPRIAALAIFKAMALHDWGHDEMNTNHDLVNFLTDRNETEATIKEWKFSVVQQFLAHPAASSRLNEVVRNRFVHHVRQGPFHRDVVPIVAFESA</sequence>
<dbReference type="Pfam" id="PF10508">
    <property type="entry name" value="Proteasom_PSMB"/>
    <property type="match status" value="1"/>
</dbReference>
<gene>
    <name evidence="1" type="ORF">PhCBS80983_g02446</name>
</gene>
<dbReference type="InterPro" id="IPR016024">
    <property type="entry name" value="ARM-type_fold"/>
</dbReference>
<dbReference type="PANTHER" id="PTHR13554:SF10">
    <property type="entry name" value="26S PROTEASOME NON-ATPASE REGULATORY SUBUNIT 5"/>
    <property type="match status" value="1"/>
</dbReference>
<accession>A0A507E5T1</accession>
<dbReference type="PANTHER" id="PTHR13554">
    <property type="entry name" value="26S PROTEASOME NON-ATPASE REGULATORY SUBUNIT 5-RELATED"/>
    <property type="match status" value="1"/>
</dbReference>
<dbReference type="GO" id="GO:0043248">
    <property type="term" value="P:proteasome assembly"/>
    <property type="evidence" value="ECO:0007669"/>
    <property type="project" value="InterPro"/>
</dbReference>
<dbReference type="AlphaFoldDB" id="A0A507E5T1"/>
<dbReference type="EMBL" id="QEAQ01000025">
    <property type="protein sequence ID" value="TPX59433.1"/>
    <property type="molecule type" value="Genomic_DNA"/>
</dbReference>
<organism evidence="1 2">
    <name type="scientific">Powellomyces hirtus</name>
    <dbReference type="NCBI Taxonomy" id="109895"/>
    <lineage>
        <taxon>Eukaryota</taxon>
        <taxon>Fungi</taxon>
        <taxon>Fungi incertae sedis</taxon>
        <taxon>Chytridiomycota</taxon>
        <taxon>Chytridiomycota incertae sedis</taxon>
        <taxon>Chytridiomycetes</taxon>
        <taxon>Spizellomycetales</taxon>
        <taxon>Powellomycetaceae</taxon>
        <taxon>Powellomyces</taxon>
    </lineage>
</organism>
<name>A0A507E5T1_9FUNG</name>